<accession>A0A9D3Y918</accession>
<reference evidence="3" key="1">
    <citation type="journal article" date="2019" name="bioRxiv">
        <title>The Genome of the Zebra Mussel, Dreissena polymorpha: A Resource for Invasive Species Research.</title>
        <authorList>
            <person name="McCartney M.A."/>
            <person name="Auch B."/>
            <person name="Kono T."/>
            <person name="Mallez S."/>
            <person name="Zhang Y."/>
            <person name="Obille A."/>
            <person name="Becker A."/>
            <person name="Abrahante J.E."/>
            <person name="Garbe J."/>
            <person name="Badalamenti J.P."/>
            <person name="Herman A."/>
            <person name="Mangelson H."/>
            <person name="Liachko I."/>
            <person name="Sullivan S."/>
            <person name="Sone E.D."/>
            <person name="Koren S."/>
            <person name="Silverstein K.A.T."/>
            <person name="Beckman K.B."/>
            <person name="Gohl D.M."/>
        </authorList>
    </citation>
    <scope>NUCLEOTIDE SEQUENCE</scope>
    <source>
        <strain evidence="3">Duluth1</strain>
        <tissue evidence="3">Whole animal</tissue>
    </source>
</reference>
<dbReference type="AlphaFoldDB" id="A0A9D3Y918"/>
<evidence type="ECO:0000256" key="1">
    <source>
        <dbReference type="ARBA" id="ARBA00001947"/>
    </source>
</evidence>
<dbReference type="PANTHER" id="PTHR12756:SF9">
    <property type="entry name" value="CYTOSOLIC CARBOXYPEPTIDASE 6"/>
    <property type="match status" value="1"/>
</dbReference>
<feature type="compositionally biased region" description="Basic and acidic residues" evidence="2">
    <location>
        <begin position="126"/>
        <end position="155"/>
    </location>
</feature>
<reference evidence="3" key="2">
    <citation type="submission" date="2020-11" db="EMBL/GenBank/DDBJ databases">
        <authorList>
            <person name="McCartney M.A."/>
            <person name="Auch B."/>
            <person name="Kono T."/>
            <person name="Mallez S."/>
            <person name="Becker A."/>
            <person name="Gohl D.M."/>
            <person name="Silverstein K.A.T."/>
            <person name="Koren S."/>
            <person name="Bechman K.B."/>
            <person name="Herman A."/>
            <person name="Abrahante J.E."/>
            <person name="Garbe J."/>
        </authorList>
    </citation>
    <scope>NUCLEOTIDE SEQUENCE</scope>
    <source>
        <strain evidence="3">Duluth1</strain>
        <tissue evidence="3">Whole animal</tissue>
    </source>
</reference>
<protein>
    <submittedName>
        <fullName evidence="3">Uncharacterized protein</fullName>
    </submittedName>
</protein>
<keyword evidence="4" id="KW-1185">Reference proteome</keyword>
<proteinExistence type="predicted"/>
<name>A0A9D3Y918_DREPO</name>
<evidence type="ECO:0000313" key="4">
    <source>
        <dbReference type="Proteomes" id="UP000828390"/>
    </source>
</evidence>
<feature type="region of interest" description="Disordered" evidence="2">
    <location>
        <begin position="114"/>
        <end position="177"/>
    </location>
</feature>
<dbReference type="Proteomes" id="UP000828390">
    <property type="component" value="Unassembled WGS sequence"/>
</dbReference>
<comment type="cofactor">
    <cofactor evidence="1">
        <name>Zn(2+)</name>
        <dbReference type="ChEBI" id="CHEBI:29105"/>
    </cofactor>
</comment>
<dbReference type="EMBL" id="JAIWYP010000016">
    <property type="protein sequence ID" value="KAH3695502.1"/>
    <property type="molecule type" value="Genomic_DNA"/>
</dbReference>
<organism evidence="3 4">
    <name type="scientific">Dreissena polymorpha</name>
    <name type="common">Zebra mussel</name>
    <name type="synonym">Mytilus polymorpha</name>
    <dbReference type="NCBI Taxonomy" id="45954"/>
    <lineage>
        <taxon>Eukaryota</taxon>
        <taxon>Metazoa</taxon>
        <taxon>Spiralia</taxon>
        <taxon>Lophotrochozoa</taxon>
        <taxon>Mollusca</taxon>
        <taxon>Bivalvia</taxon>
        <taxon>Autobranchia</taxon>
        <taxon>Heteroconchia</taxon>
        <taxon>Euheterodonta</taxon>
        <taxon>Imparidentia</taxon>
        <taxon>Neoheterodontei</taxon>
        <taxon>Myida</taxon>
        <taxon>Dreissenoidea</taxon>
        <taxon>Dreissenidae</taxon>
        <taxon>Dreissena</taxon>
    </lineage>
</organism>
<dbReference type="Gene3D" id="3.40.630.10">
    <property type="entry name" value="Zn peptidases"/>
    <property type="match status" value="1"/>
</dbReference>
<sequence length="200" mass="22960">MNGFMYGNTYDDMERYERQSVFPKLLCGNAEDFSLANTNFNRDAVKAGTGRRTLGGCLDENSHCYTLEVSFFSYQSTTGQAMPYTEEGYMKLGRNLARTFVDYYKLAGVVSAKPSSSIVPKPGAYRIRDRNVQERSNTDSQFEEKPPQSSQDDRSTVSSRRQYLYSRPSDLSINSTNTFSDVSTNIRLQLRERERDRKQY</sequence>
<comment type="caution">
    <text evidence="3">The sequence shown here is derived from an EMBL/GenBank/DDBJ whole genome shotgun (WGS) entry which is preliminary data.</text>
</comment>
<evidence type="ECO:0000313" key="3">
    <source>
        <dbReference type="EMBL" id="KAH3695502.1"/>
    </source>
</evidence>
<evidence type="ECO:0000256" key="2">
    <source>
        <dbReference type="SAM" id="MobiDB-lite"/>
    </source>
</evidence>
<dbReference type="PANTHER" id="PTHR12756">
    <property type="entry name" value="CYTOSOLIC CARBOXYPEPTIDASE"/>
    <property type="match status" value="1"/>
</dbReference>
<dbReference type="InterPro" id="IPR050821">
    <property type="entry name" value="Cytosolic_carboxypeptidase"/>
</dbReference>
<gene>
    <name evidence="3" type="ORF">DPMN_082962</name>
</gene>